<organism evidence="5 6">
    <name type="scientific">Robinsoniella peoriensis</name>
    <dbReference type="NCBI Taxonomy" id="180332"/>
    <lineage>
        <taxon>Bacteria</taxon>
        <taxon>Bacillati</taxon>
        <taxon>Bacillota</taxon>
        <taxon>Clostridia</taxon>
        <taxon>Lachnospirales</taxon>
        <taxon>Lachnospiraceae</taxon>
        <taxon>Robinsoniella</taxon>
    </lineage>
</organism>
<keyword evidence="6" id="KW-1185">Reference proteome</keyword>
<dbReference type="RefSeq" id="WP_044293688.1">
    <property type="nucleotide sequence ID" value="NZ_JBHTNY010000012.1"/>
</dbReference>
<evidence type="ECO:0000256" key="2">
    <source>
        <dbReference type="ARBA" id="ARBA00023125"/>
    </source>
</evidence>
<dbReference type="InterPro" id="IPR046335">
    <property type="entry name" value="LacI/GalR-like_sensor"/>
</dbReference>
<keyword evidence="3" id="KW-0804">Transcription</keyword>
<accession>A0A4U8Q9D8</accession>
<comment type="caution">
    <text evidence="5">The sequence shown here is derived from an EMBL/GenBank/DDBJ whole genome shotgun (WGS) entry which is preliminary data.</text>
</comment>
<dbReference type="Gene3D" id="3.40.50.2300">
    <property type="match status" value="2"/>
</dbReference>
<protein>
    <submittedName>
        <fullName evidence="5">Putative galacturonate locus repressor</fullName>
    </submittedName>
</protein>
<reference evidence="5 6" key="1">
    <citation type="journal article" date="2019" name="Anaerobe">
        <title>Detection of Robinsoniella peoriensis in multiple bone samples of a trauma patient.</title>
        <authorList>
            <person name="Schrottner P."/>
            <person name="Hartwich K."/>
            <person name="Bunk B."/>
            <person name="Schober I."/>
            <person name="Helbig S."/>
            <person name="Rudolph W.W."/>
            <person name="Gunzer F."/>
        </authorList>
    </citation>
    <scope>NUCLEOTIDE SEQUENCE [LARGE SCALE GENOMIC DNA]</scope>
    <source>
        <strain evidence="5 6">DSM 106044</strain>
    </source>
</reference>
<dbReference type="EMBL" id="QGQD01000036">
    <property type="protein sequence ID" value="TLD01537.1"/>
    <property type="molecule type" value="Genomic_DNA"/>
</dbReference>
<dbReference type="AlphaFoldDB" id="A0A4U8Q9D8"/>
<dbReference type="GO" id="GO:0003700">
    <property type="term" value="F:DNA-binding transcription factor activity"/>
    <property type="evidence" value="ECO:0007669"/>
    <property type="project" value="TreeGrafter"/>
</dbReference>
<dbReference type="SUPFAM" id="SSF53822">
    <property type="entry name" value="Periplasmic binding protein-like I"/>
    <property type="match status" value="1"/>
</dbReference>
<evidence type="ECO:0000256" key="3">
    <source>
        <dbReference type="ARBA" id="ARBA00023163"/>
    </source>
</evidence>
<dbReference type="Pfam" id="PF00356">
    <property type="entry name" value="LacI"/>
    <property type="match status" value="1"/>
</dbReference>
<evidence type="ECO:0000256" key="1">
    <source>
        <dbReference type="ARBA" id="ARBA00023015"/>
    </source>
</evidence>
<keyword evidence="1" id="KW-0805">Transcription regulation</keyword>
<evidence type="ECO:0000259" key="4">
    <source>
        <dbReference type="PROSITE" id="PS50932"/>
    </source>
</evidence>
<dbReference type="InterPro" id="IPR028082">
    <property type="entry name" value="Peripla_BP_I"/>
</dbReference>
<dbReference type="InterPro" id="IPR000843">
    <property type="entry name" value="HTH_LacI"/>
</dbReference>
<name>A0A4U8Q9D8_9FIRM</name>
<dbReference type="Pfam" id="PF13377">
    <property type="entry name" value="Peripla_BP_3"/>
    <property type="match status" value="1"/>
</dbReference>
<feature type="domain" description="HTH lacI-type" evidence="4">
    <location>
        <begin position="3"/>
        <end position="57"/>
    </location>
</feature>
<dbReference type="Proteomes" id="UP000306509">
    <property type="component" value="Unassembled WGS sequence"/>
</dbReference>
<dbReference type="CDD" id="cd01392">
    <property type="entry name" value="HTH_LacI"/>
    <property type="match status" value="1"/>
</dbReference>
<sequence length="339" mass="37840">MAASIKDVAKMAGVSVGTVSRALNGYTDVSEKTRKKIKDISADLGYTPNVSAKNLSSKNNKNVAMIASGLLDEKQTDDFTMALIKGAYTYMNRHQLSIATYAISSEDQKVKGFEEFCREFSLSGALLFGLKVTDKYVENICDSKIPCVTVDIRVEGEQIGSVITDDERAFEEITQYVIDRNHRKLILVYGRKQAMVAKLRYRGFCKALKKNNINIKDVPVLDSNFIETQAYEKTKELLLKKGQDAGSVFICMSDITAFGVARAIRDCGYRVPEDFSVTGYDGISFGRYVEPRITTIDQNVMQKGYEAGKLLDRILKGNATEKTVIVPHSLLERESVRRL</sequence>
<dbReference type="PANTHER" id="PTHR30146">
    <property type="entry name" value="LACI-RELATED TRANSCRIPTIONAL REPRESSOR"/>
    <property type="match status" value="1"/>
</dbReference>
<dbReference type="PRINTS" id="PR00036">
    <property type="entry name" value="HTHLACI"/>
</dbReference>
<dbReference type="STRING" id="180332.GCA_000797495_04770"/>
<dbReference type="GO" id="GO:0000976">
    <property type="term" value="F:transcription cis-regulatory region binding"/>
    <property type="evidence" value="ECO:0007669"/>
    <property type="project" value="TreeGrafter"/>
</dbReference>
<proteinExistence type="predicted"/>
<dbReference type="CDD" id="cd06267">
    <property type="entry name" value="PBP1_LacI_sugar_binding-like"/>
    <property type="match status" value="1"/>
</dbReference>
<dbReference type="InterPro" id="IPR010982">
    <property type="entry name" value="Lambda_DNA-bd_dom_sf"/>
</dbReference>
<gene>
    <name evidence="5" type="primary">exuR_2</name>
    <name evidence="5" type="ORF">DSM106044_01516</name>
</gene>
<dbReference type="Gene3D" id="1.10.260.40">
    <property type="entry name" value="lambda repressor-like DNA-binding domains"/>
    <property type="match status" value="1"/>
</dbReference>
<dbReference type="SMART" id="SM00354">
    <property type="entry name" value="HTH_LACI"/>
    <property type="match status" value="1"/>
</dbReference>
<keyword evidence="2" id="KW-0238">DNA-binding</keyword>
<evidence type="ECO:0000313" key="5">
    <source>
        <dbReference type="EMBL" id="TLD01537.1"/>
    </source>
</evidence>
<evidence type="ECO:0000313" key="6">
    <source>
        <dbReference type="Proteomes" id="UP000306509"/>
    </source>
</evidence>
<dbReference type="PROSITE" id="PS00356">
    <property type="entry name" value="HTH_LACI_1"/>
    <property type="match status" value="1"/>
</dbReference>
<dbReference type="PANTHER" id="PTHR30146:SF24">
    <property type="entry name" value="XYLOSE OPERON REGULATORY PROTEIN"/>
    <property type="match status" value="1"/>
</dbReference>
<dbReference type="SUPFAM" id="SSF47413">
    <property type="entry name" value="lambda repressor-like DNA-binding domains"/>
    <property type="match status" value="1"/>
</dbReference>
<dbReference type="PROSITE" id="PS50932">
    <property type="entry name" value="HTH_LACI_2"/>
    <property type="match status" value="1"/>
</dbReference>